<feature type="compositionally biased region" description="Basic and acidic residues" evidence="1">
    <location>
        <begin position="747"/>
        <end position="759"/>
    </location>
</feature>
<dbReference type="EMBL" id="CH445330">
    <property type="protein sequence ID" value="EAT88080.1"/>
    <property type="molecule type" value="Genomic_DNA"/>
</dbReference>
<evidence type="ECO:0000256" key="1">
    <source>
        <dbReference type="SAM" id="MobiDB-lite"/>
    </source>
</evidence>
<evidence type="ECO:0000313" key="3">
    <source>
        <dbReference type="Proteomes" id="UP000001055"/>
    </source>
</evidence>
<feature type="region of interest" description="Disordered" evidence="1">
    <location>
        <begin position="349"/>
        <end position="591"/>
    </location>
</feature>
<gene>
    <name evidence="2" type="ORF">SNOG_04320</name>
</gene>
<feature type="compositionally biased region" description="Basic and acidic residues" evidence="1">
    <location>
        <begin position="963"/>
        <end position="995"/>
    </location>
</feature>
<dbReference type="KEGG" id="pno:SNOG_04320"/>
<feature type="compositionally biased region" description="Basic residues" evidence="1">
    <location>
        <begin position="518"/>
        <end position="540"/>
    </location>
</feature>
<feature type="compositionally biased region" description="Basic and acidic residues" evidence="1">
    <location>
        <begin position="478"/>
        <end position="495"/>
    </location>
</feature>
<feature type="region of interest" description="Disordered" evidence="1">
    <location>
        <begin position="951"/>
        <end position="995"/>
    </location>
</feature>
<feature type="compositionally biased region" description="Low complexity" evidence="1">
    <location>
        <begin position="498"/>
        <end position="508"/>
    </location>
</feature>
<reference evidence="3" key="1">
    <citation type="journal article" date="2007" name="Plant Cell">
        <title>Dothideomycete-plant interactions illuminated by genome sequencing and EST analysis of the wheat pathogen Stagonospora nodorum.</title>
        <authorList>
            <person name="Hane J.K."/>
            <person name="Lowe R.G."/>
            <person name="Solomon P.S."/>
            <person name="Tan K.C."/>
            <person name="Schoch C.L."/>
            <person name="Spatafora J.W."/>
            <person name="Crous P.W."/>
            <person name="Kodira C."/>
            <person name="Birren B.W."/>
            <person name="Galagan J.E."/>
            <person name="Torriani S.F."/>
            <person name="McDonald B.A."/>
            <person name="Oliver R.P."/>
        </authorList>
    </citation>
    <scope>NUCLEOTIDE SEQUENCE [LARGE SCALE GENOMIC DNA]</scope>
    <source>
        <strain evidence="3">SN15 / ATCC MYA-4574 / FGSC 10173</strain>
    </source>
</reference>
<dbReference type="VEuPathDB" id="FungiDB:JI435_043200"/>
<dbReference type="OMA" id="PEYLDTM"/>
<feature type="compositionally biased region" description="Basic and acidic residues" evidence="1">
    <location>
        <begin position="543"/>
        <end position="556"/>
    </location>
</feature>
<accession>Q0UV94</accession>
<feature type="compositionally biased region" description="Low complexity" evidence="1">
    <location>
        <begin position="838"/>
        <end position="848"/>
    </location>
</feature>
<feature type="compositionally biased region" description="Polar residues" evidence="1">
    <location>
        <begin position="567"/>
        <end position="591"/>
    </location>
</feature>
<protein>
    <submittedName>
        <fullName evidence="2">Uncharacterized protein</fullName>
    </submittedName>
</protein>
<name>Q0UV94_PHANO</name>
<feature type="compositionally biased region" description="Polar residues" evidence="1">
    <location>
        <begin position="768"/>
        <end position="789"/>
    </location>
</feature>
<sequence length="995" mass="110401">MPTLKDLKCSIELSESQRALQEFGTTYGDGCVETFVPVPSKPQAFSIHLTSDKFIAPGISMYVFVDGVYQCNRNRQDLKLRKSSDSRSVVDFRVRQKEEKQKDGSMIAREWKFEKLNTTSADEAPDACSPNFLDNIGCIEVLILRCAGPRNAQTISAMSLDGSGDIPPPPFGFDGQPRTPNIRSVYDDRVPFFGGGSNNHGPPPPISSYRSPYAETVRSHETLHRGHRNRHILNNNKISPFAGSGQHRTHSRFSEPISPGARPPPSIPSEAFQYGSGPIPPGPMMGSERSFYHNRPTTAVAANAPGVDPAWLSEMLTTAVKRGVEEARRVEPAASETQEQHVMNVKTSRGGYHDTEEYGGATWGSPEGEWSNSQAKEKSKAHVSWDTESKWESQTNAGGWNGVEETASDTWDSDKTLEARKPDIRRAGKWNTSRAPTIRSRFDERASSPLTTRTRQSHRSSEGHRSRRTRSKSHPRSSRRDEKYSSSSKDCDGWNRVEASSGSLASSELTDEREQRPRSRSHTHNSRNRSQSRRRSHRTQSAHGEERRPSRYDRGGGSETTSKRRNSMSMASGISPSVMQAPLPTQQSAYQPQFQARSVNYAEPTATIPKTHLGWVPAPSETYHKPSFAASNALPGHFSVNGEALDHRGSSTSWDNSKEKKWGKEKTAKSMNSQYDGIPAARDSWGSGNDHQQPGWDAEGDNGWEGKTTGDDLKNGWQVTEKGNKPKGAWGVTEEQQTGWATDENGWEAKDLENADKKVPGGWDAGFSGTSAQYPPWATTTSSPKDVQWSTKPSPTNKKLPKPSPPSKRHTSKSLSKYRTPSSAHPKPHWQFPPPPSSDQLPSTTSTLPPLPLPKISSARASAKGVEHQVQLGSGSQYGHVVGRPEYLDSLEKPYAVFRFKYRSRGVLGKMFGEEEVREHGRTKATEAREREKLGALGREELIGEMVRLKMGGGKASRATESVARDLTENWVKRHSRDPSERGEEKGWRDPNRWS</sequence>
<feature type="compositionally biased region" description="Basic and acidic residues" evidence="1">
    <location>
        <begin position="656"/>
        <end position="668"/>
    </location>
</feature>
<feature type="compositionally biased region" description="Basic and acidic residues" evidence="1">
    <location>
        <begin position="375"/>
        <end position="391"/>
    </location>
</feature>
<evidence type="ECO:0000313" key="2">
    <source>
        <dbReference type="EMBL" id="EAT88080.1"/>
    </source>
</evidence>
<dbReference type="RefSeq" id="XP_001794738.1">
    <property type="nucleotide sequence ID" value="XM_001794686.1"/>
</dbReference>
<feature type="compositionally biased region" description="Basic residues" evidence="1">
    <location>
        <begin position="465"/>
        <end position="477"/>
    </location>
</feature>
<dbReference type="InParanoid" id="Q0UV94"/>
<feature type="region of interest" description="Disordered" evidence="1">
    <location>
        <begin position="647"/>
        <end position="871"/>
    </location>
</feature>
<dbReference type="GeneID" id="5971606"/>
<feature type="region of interest" description="Disordered" evidence="1">
    <location>
        <begin position="240"/>
        <end position="281"/>
    </location>
</feature>
<organism evidence="2 3">
    <name type="scientific">Phaeosphaeria nodorum (strain SN15 / ATCC MYA-4574 / FGSC 10173)</name>
    <name type="common">Glume blotch fungus</name>
    <name type="synonym">Parastagonospora nodorum</name>
    <dbReference type="NCBI Taxonomy" id="321614"/>
    <lineage>
        <taxon>Eukaryota</taxon>
        <taxon>Fungi</taxon>
        <taxon>Dikarya</taxon>
        <taxon>Ascomycota</taxon>
        <taxon>Pezizomycotina</taxon>
        <taxon>Dothideomycetes</taxon>
        <taxon>Pleosporomycetidae</taxon>
        <taxon>Pleosporales</taxon>
        <taxon>Pleosporineae</taxon>
        <taxon>Phaeosphaeriaceae</taxon>
        <taxon>Parastagonospora</taxon>
    </lineage>
</organism>
<feature type="compositionally biased region" description="Basic and acidic residues" evidence="1">
    <location>
        <begin position="412"/>
        <end position="426"/>
    </location>
</feature>
<feature type="compositionally biased region" description="Polar residues" evidence="1">
    <location>
        <begin position="813"/>
        <end position="823"/>
    </location>
</feature>
<dbReference type="Proteomes" id="UP000001055">
    <property type="component" value="Unassembled WGS sequence"/>
</dbReference>
<proteinExistence type="predicted"/>
<dbReference type="AlphaFoldDB" id="Q0UV94"/>